<dbReference type="InterPro" id="IPR050789">
    <property type="entry name" value="Diverse_Enzym_Activities"/>
</dbReference>
<accession>A0A939DRC9</accession>
<proteinExistence type="predicted"/>
<dbReference type="PANTHER" id="PTHR43283">
    <property type="entry name" value="BETA-LACTAMASE-RELATED"/>
    <property type="match status" value="1"/>
</dbReference>
<evidence type="ECO:0000259" key="2">
    <source>
        <dbReference type="Pfam" id="PF00144"/>
    </source>
</evidence>
<dbReference type="RefSeq" id="WP_206575681.1">
    <property type="nucleotide sequence ID" value="NZ_JAFKCV010000020.1"/>
</dbReference>
<protein>
    <submittedName>
        <fullName evidence="3">Beta-lactamase family protein</fullName>
    </submittedName>
</protein>
<dbReference type="AlphaFoldDB" id="A0A939DRC9"/>
<gene>
    <name evidence="3" type="ORF">J0A66_20225</name>
</gene>
<feature type="chain" id="PRO_5037451822" evidence="1">
    <location>
        <begin position="29"/>
        <end position="368"/>
    </location>
</feature>
<keyword evidence="4" id="KW-1185">Reference proteome</keyword>
<evidence type="ECO:0000313" key="3">
    <source>
        <dbReference type="EMBL" id="MBN7827568.1"/>
    </source>
</evidence>
<feature type="domain" description="Beta-lactamase-related" evidence="2">
    <location>
        <begin position="44"/>
        <end position="342"/>
    </location>
</feature>
<comment type="caution">
    <text evidence="3">The sequence shown here is derived from an EMBL/GenBank/DDBJ whole genome shotgun (WGS) entry which is preliminary data.</text>
</comment>
<dbReference type="PANTHER" id="PTHR43283:SF18">
    <property type="match status" value="1"/>
</dbReference>
<evidence type="ECO:0000256" key="1">
    <source>
        <dbReference type="SAM" id="SignalP"/>
    </source>
</evidence>
<organism evidence="3 4">
    <name type="scientific">Bowmanella dokdonensis</name>
    <dbReference type="NCBI Taxonomy" id="751969"/>
    <lineage>
        <taxon>Bacteria</taxon>
        <taxon>Pseudomonadati</taxon>
        <taxon>Pseudomonadota</taxon>
        <taxon>Gammaproteobacteria</taxon>
        <taxon>Alteromonadales</taxon>
        <taxon>Alteromonadaceae</taxon>
        <taxon>Bowmanella</taxon>
    </lineage>
</organism>
<dbReference type="EMBL" id="JAFKCV010000020">
    <property type="protein sequence ID" value="MBN7827568.1"/>
    <property type="molecule type" value="Genomic_DNA"/>
</dbReference>
<feature type="signal peptide" evidence="1">
    <location>
        <begin position="1"/>
        <end position="28"/>
    </location>
</feature>
<evidence type="ECO:0000313" key="4">
    <source>
        <dbReference type="Proteomes" id="UP000664654"/>
    </source>
</evidence>
<dbReference type="Gene3D" id="3.40.710.10">
    <property type="entry name" value="DD-peptidase/beta-lactamase superfamily"/>
    <property type="match status" value="1"/>
</dbReference>
<dbReference type="InterPro" id="IPR001466">
    <property type="entry name" value="Beta-lactam-related"/>
</dbReference>
<keyword evidence="1" id="KW-0732">Signal</keyword>
<reference evidence="3" key="1">
    <citation type="submission" date="2021-03" db="EMBL/GenBank/DDBJ databases">
        <title>novel species isolated from a fishpond in China.</title>
        <authorList>
            <person name="Lu H."/>
            <person name="Cai Z."/>
        </authorList>
    </citation>
    <scope>NUCLEOTIDE SEQUENCE</scope>
    <source>
        <strain evidence="3">JCM 30855</strain>
    </source>
</reference>
<name>A0A939DRC9_9ALTE</name>
<sequence length="368" mass="40647">MQFVTNRTLPTSLLVLAIGLGVCLPAASASRDEIREQLDSWLTGTGTPSAAVAYIEQGKVRWTLVTGEQAPGVAADQHTLYNVASLAKPVTAELLLRLSNEQPSFLDETAARYWLDPDIAGHDYAQKLTIKHLLSHQSGFPNWRYQSQDKLTFKFEPGTGSGYSGEGYQYLALAMQEKWQQPFEALMQKHLFTPLQMHNSAFTQKPWFKGRLAFPKGPKGEFSEPAPRQEFVAADDLYTTIDDYALFVASVVTGQGLNEPLASRRWSLDFNLAEGLCQSGRLDKTDCPQKLGFVMGWTLVEYGDLTLYMQGGGDWGERALAVMVPATQTGIVVLTNGAKGMQVVRKVVNSLFPHPKFDAFLKMQAEGS</sequence>
<dbReference type="Pfam" id="PF00144">
    <property type="entry name" value="Beta-lactamase"/>
    <property type="match status" value="1"/>
</dbReference>
<dbReference type="InterPro" id="IPR012338">
    <property type="entry name" value="Beta-lactam/transpept-like"/>
</dbReference>
<dbReference type="SUPFAM" id="SSF56601">
    <property type="entry name" value="beta-lactamase/transpeptidase-like"/>
    <property type="match status" value="1"/>
</dbReference>
<dbReference type="Proteomes" id="UP000664654">
    <property type="component" value="Unassembled WGS sequence"/>
</dbReference>